<dbReference type="GO" id="GO:0006281">
    <property type="term" value="P:DNA repair"/>
    <property type="evidence" value="ECO:0007669"/>
    <property type="project" value="TreeGrafter"/>
</dbReference>
<gene>
    <name evidence="8" type="primary">TTF2</name>
</gene>
<dbReference type="EMBL" id="HAEG01007959">
    <property type="protein sequence ID" value="SBR80607.1"/>
    <property type="molecule type" value="Transcribed_RNA"/>
</dbReference>
<dbReference type="FunFam" id="3.40.50.300:FF:001502">
    <property type="entry name" value="Transcription termination factor 2"/>
    <property type="match status" value="1"/>
</dbReference>
<dbReference type="InterPro" id="IPR002464">
    <property type="entry name" value="DNA/RNA_helicase_DEAH_CS"/>
</dbReference>
<dbReference type="PANTHER" id="PTHR45626">
    <property type="entry name" value="TRANSCRIPTION TERMINATION FACTOR 2-RELATED"/>
    <property type="match status" value="1"/>
</dbReference>
<dbReference type="GO" id="GO:0016787">
    <property type="term" value="F:hydrolase activity"/>
    <property type="evidence" value="ECO:0007669"/>
    <property type="project" value="UniProtKB-KW"/>
</dbReference>
<evidence type="ECO:0000313" key="8">
    <source>
        <dbReference type="EMBL" id="SBR80607.1"/>
    </source>
</evidence>
<dbReference type="InterPro" id="IPR027417">
    <property type="entry name" value="P-loop_NTPase"/>
</dbReference>
<feature type="compositionally biased region" description="Basic and acidic residues" evidence="5">
    <location>
        <begin position="98"/>
        <end position="108"/>
    </location>
</feature>
<evidence type="ECO:0000259" key="6">
    <source>
        <dbReference type="PROSITE" id="PS51192"/>
    </source>
</evidence>
<dbReference type="InterPro" id="IPR014001">
    <property type="entry name" value="Helicase_ATP-bd"/>
</dbReference>
<dbReference type="Pfam" id="PF00271">
    <property type="entry name" value="Helicase_C"/>
    <property type="match status" value="1"/>
</dbReference>
<dbReference type="SUPFAM" id="SSF52540">
    <property type="entry name" value="P-loop containing nucleoside triphosphate hydrolases"/>
    <property type="match status" value="1"/>
</dbReference>
<dbReference type="InterPro" id="IPR049730">
    <property type="entry name" value="SNF2/RAD54-like_C"/>
</dbReference>
<proteinExistence type="predicted"/>
<keyword evidence="4" id="KW-0067">ATP-binding</keyword>
<feature type="compositionally biased region" description="Basic and acidic residues" evidence="5">
    <location>
        <begin position="78"/>
        <end position="89"/>
    </location>
</feature>
<organism evidence="8">
    <name type="scientific">Nothobranchius pienaari</name>
    <dbReference type="NCBI Taxonomy" id="704102"/>
    <lineage>
        <taxon>Eukaryota</taxon>
        <taxon>Metazoa</taxon>
        <taxon>Chordata</taxon>
        <taxon>Craniata</taxon>
        <taxon>Vertebrata</taxon>
        <taxon>Euteleostomi</taxon>
        <taxon>Actinopterygii</taxon>
        <taxon>Neopterygii</taxon>
        <taxon>Teleostei</taxon>
        <taxon>Neoteleostei</taxon>
        <taxon>Acanthomorphata</taxon>
        <taxon>Ovalentaria</taxon>
        <taxon>Atherinomorphae</taxon>
        <taxon>Cyprinodontiformes</taxon>
        <taxon>Nothobranchiidae</taxon>
        <taxon>Nothobranchius</taxon>
    </lineage>
</organism>
<dbReference type="InterPro" id="IPR000330">
    <property type="entry name" value="SNF2_N"/>
</dbReference>
<feature type="compositionally biased region" description="Polar residues" evidence="5">
    <location>
        <begin position="276"/>
        <end position="290"/>
    </location>
</feature>
<dbReference type="PANTHER" id="PTHR45626:SF50">
    <property type="entry name" value="TRANSCRIPTION TERMINATION FACTOR 2"/>
    <property type="match status" value="1"/>
</dbReference>
<dbReference type="Pfam" id="PF00176">
    <property type="entry name" value="SNF2-rel_dom"/>
    <property type="match status" value="1"/>
</dbReference>
<dbReference type="Gene3D" id="3.40.50.10810">
    <property type="entry name" value="Tandem AAA-ATPase domain"/>
    <property type="match status" value="1"/>
</dbReference>
<dbReference type="Gene3D" id="3.40.50.300">
    <property type="entry name" value="P-loop containing nucleotide triphosphate hydrolases"/>
    <property type="match status" value="1"/>
</dbReference>
<protein>
    <submittedName>
        <fullName evidence="8">Transcription termination factor, RNA polymerase II</fullName>
    </submittedName>
</protein>
<dbReference type="InterPro" id="IPR038718">
    <property type="entry name" value="SNF2-like_sf"/>
</dbReference>
<evidence type="ECO:0000256" key="1">
    <source>
        <dbReference type="ARBA" id="ARBA00004123"/>
    </source>
</evidence>
<feature type="compositionally biased region" description="Polar residues" evidence="5">
    <location>
        <begin position="128"/>
        <end position="165"/>
    </location>
</feature>
<evidence type="ECO:0000259" key="7">
    <source>
        <dbReference type="PROSITE" id="PS51194"/>
    </source>
</evidence>
<dbReference type="PROSITE" id="PS51194">
    <property type="entry name" value="HELICASE_CTER"/>
    <property type="match status" value="1"/>
</dbReference>
<feature type="region of interest" description="Disordered" evidence="5">
    <location>
        <begin position="1"/>
        <end position="179"/>
    </location>
</feature>
<comment type="subcellular location">
    <subcellularLocation>
        <location evidence="1">Nucleus</location>
    </subcellularLocation>
</comment>
<dbReference type="CDD" id="cd18793">
    <property type="entry name" value="SF2_C_SNF"/>
    <property type="match status" value="1"/>
</dbReference>
<keyword evidence="3" id="KW-0378">Hydrolase</keyword>
<dbReference type="InterPro" id="IPR001650">
    <property type="entry name" value="Helicase_C-like"/>
</dbReference>
<dbReference type="GO" id="GO:0005634">
    <property type="term" value="C:nucleus"/>
    <property type="evidence" value="ECO:0007669"/>
    <property type="project" value="UniProtKB-SubCell"/>
</dbReference>
<keyword evidence="2" id="KW-0547">Nucleotide-binding</keyword>
<evidence type="ECO:0000256" key="3">
    <source>
        <dbReference type="ARBA" id="ARBA00022801"/>
    </source>
</evidence>
<feature type="region of interest" description="Disordered" evidence="5">
    <location>
        <begin position="268"/>
        <end position="290"/>
    </location>
</feature>
<reference evidence="8" key="2">
    <citation type="submission" date="2016-06" db="EMBL/GenBank/DDBJ databases">
        <title>The genome of a short-lived fish provides insights into sex chromosome evolution and the genetic control of aging.</title>
        <authorList>
            <person name="Reichwald K."/>
            <person name="Felder M."/>
            <person name="Petzold A."/>
            <person name="Koch P."/>
            <person name="Groth M."/>
            <person name="Platzer M."/>
        </authorList>
    </citation>
    <scope>NUCLEOTIDE SEQUENCE</scope>
    <source>
        <tissue evidence="8">Brain</tissue>
    </source>
</reference>
<dbReference type="InterPro" id="IPR050628">
    <property type="entry name" value="SNF2_RAD54_helicase_TF"/>
</dbReference>
<feature type="domain" description="Helicase C-terminal" evidence="7">
    <location>
        <begin position="718"/>
        <end position="876"/>
    </location>
</feature>
<name>A0A1A8PHU8_9TELE</name>
<feature type="compositionally biased region" description="Basic and acidic residues" evidence="5">
    <location>
        <begin position="32"/>
        <end position="58"/>
    </location>
</feature>
<evidence type="ECO:0000256" key="2">
    <source>
        <dbReference type="ARBA" id="ARBA00022741"/>
    </source>
</evidence>
<dbReference type="AlphaFoldDB" id="A0A1A8PHU8"/>
<dbReference type="PROSITE" id="PS00690">
    <property type="entry name" value="DEAH_ATP_HELICASE"/>
    <property type="match status" value="1"/>
</dbReference>
<accession>A0A1A8PHU8</accession>
<dbReference type="SMART" id="SM00490">
    <property type="entry name" value="HELICc"/>
    <property type="match status" value="1"/>
</dbReference>
<feature type="compositionally biased region" description="Basic and acidic residues" evidence="5">
    <location>
        <begin position="16"/>
        <end position="25"/>
    </location>
</feature>
<evidence type="ECO:0000256" key="4">
    <source>
        <dbReference type="ARBA" id="ARBA00022840"/>
    </source>
</evidence>
<dbReference type="PROSITE" id="PS51192">
    <property type="entry name" value="HELICASE_ATP_BIND_1"/>
    <property type="match status" value="1"/>
</dbReference>
<feature type="domain" description="Helicase ATP-binding" evidence="6">
    <location>
        <begin position="387"/>
        <end position="507"/>
    </location>
</feature>
<evidence type="ECO:0000256" key="5">
    <source>
        <dbReference type="SAM" id="MobiDB-lite"/>
    </source>
</evidence>
<reference evidence="8" key="1">
    <citation type="submission" date="2016-05" db="EMBL/GenBank/DDBJ databases">
        <authorList>
            <person name="Lavstsen T."/>
            <person name="Jespersen J.S."/>
        </authorList>
    </citation>
    <scope>NUCLEOTIDE SEQUENCE</scope>
    <source>
        <tissue evidence="8">Brain</tissue>
    </source>
</reference>
<dbReference type="GO" id="GO:0008094">
    <property type="term" value="F:ATP-dependent activity, acting on DNA"/>
    <property type="evidence" value="ECO:0007669"/>
    <property type="project" value="TreeGrafter"/>
</dbReference>
<sequence length="886" mass="97431">MEKDSEWRKMQTNGQKGKEKEKKNSEVCPNADGRESCQKENVEAVGAKVEKEEEKKSNMSDVYQRKLLPPGMKIKKKISSEESSKDRAGTDNVMTAKTQEEAKEHSAEQEGAEQATSAPSFVVDHIKSQTSPGFENVSQKPASQGEPSVQDSATKSAPYGSQQASRESEALPSDDDDDDVVLVSVKPPAQKTPLLSAVQKTLTCFPGFQSAAKVDSTSGMRSLLSAQLKQKKATLSVVNVEALPDKGERLRTQVKELEDALESLSLAAASQPESSISQSATRTTSISPSCQQGGTILLPSPPVSDPVHHQASGLHLSQGYAQMFGDAQMHAFYGGKMTHDRLLAVKNATCEAIDHLHKSLESCPEPEAEVPDPSGIKMEIDRHVKGGKLSVYLYHGPNRERSARVLADYDVVVTTYSLVSKEIPVKKEEAHNPTKDPEQVPSHSAALLRVAWARVILDEAHNIKNPKVQTSMAVCQLRANARWAMTGTPIQNNLLDMYSLLKFLRCSPFDEYKLWKAQVDNGSSRGRERLNILTRTLLLRRTKDQLDSRGKPLVLLPNRSCEVHQLTLSKEEQAVYDVVFAQSRSTLQNYLKRHEGKDLNSGNSFSSNPFDKVAQEFGMSQPVSGVPGQASSTVHILSLLLRLRQCCCHLSLLKKTLDTLELQGDGIVLSLEEQLNALSLSCSPSQSDSDPKTMVALNGSRFPSQLFEENSQSTKISAIISELMAIRDTGDNQKSVIVSQWTSMLKIVAVHLQKMGLRYAVIDGTVNPKRRMDMVEDFNTNRKGPQVMLLSLCAGGVGLNLTGGNHLFLIDMHWNPALEDQACDRIYRVGQRKDVTIHRFVCEGTVEEKIATLHKKKKDLAQNVLSGTGSTITKLTLADLKIIFGV</sequence>
<dbReference type="GO" id="GO:0005524">
    <property type="term" value="F:ATP binding"/>
    <property type="evidence" value="ECO:0007669"/>
    <property type="project" value="UniProtKB-KW"/>
</dbReference>